<keyword evidence="11" id="KW-1015">Disulfide bond</keyword>
<evidence type="ECO:0000256" key="11">
    <source>
        <dbReference type="ARBA" id="ARBA00023157"/>
    </source>
</evidence>
<evidence type="ECO:0000256" key="6">
    <source>
        <dbReference type="ARBA" id="ARBA00022729"/>
    </source>
</evidence>
<comment type="similarity">
    <text evidence="2">Belongs to the bacterial solute-binding protein 9 family.</text>
</comment>
<dbReference type="Proteomes" id="UP000885832">
    <property type="component" value="Unassembled WGS sequence"/>
</dbReference>
<evidence type="ECO:0000256" key="4">
    <source>
        <dbReference type="ARBA" id="ARBA00022448"/>
    </source>
</evidence>
<dbReference type="InterPro" id="IPR006127">
    <property type="entry name" value="ZnuA-like"/>
</dbReference>
<keyword evidence="4" id="KW-0813">Transport</keyword>
<protein>
    <recommendedName>
        <fullName evidence="3">High-affinity zinc uptake system protein ZnuA</fullName>
    </recommendedName>
</protein>
<dbReference type="GO" id="GO:0042597">
    <property type="term" value="C:periplasmic space"/>
    <property type="evidence" value="ECO:0007669"/>
    <property type="project" value="UniProtKB-SubCell"/>
</dbReference>
<evidence type="ECO:0000256" key="5">
    <source>
        <dbReference type="ARBA" id="ARBA00022723"/>
    </source>
</evidence>
<dbReference type="GO" id="GO:0046872">
    <property type="term" value="F:metal ion binding"/>
    <property type="evidence" value="ECO:0007669"/>
    <property type="project" value="UniProtKB-KW"/>
</dbReference>
<evidence type="ECO:0000256" key="13">
    <source>
        <dbReference type="SAM" id="SignalP"/>
    </source>
</evidence>
<proteinExistence type="inferred from homology"/>
<dbReference type="InterPro" id="IPR050492">
    <property type="entry name" value="Bact_metal-bind_prot9"/>
</dbReference>
<dbReference type="GO" id="GO:0006829">
    <property type="term" value="P:zinc ion transport"/>
    <property type="evidence" value="ECO:0007669"/>
    <property type="project" value="UniProtKB-KW"/>
</dbReference>
<evidence type="ECO:0000256" key="2">
    <source>
        <dbReference type="ARBA" id="ARBA00011028"/>
    </source>
</evidence>
<evidence type="ECO:0000256" key="12">
    <source>
        <dbReference type="ARBA" id="ARBA00045516"/>
    </source>
</evidence>
<keyword evidence="8" id="KW-0862">Zinc</keyword>
<dbReference type="Pfam" id="PF01297">
    <property type="entry name" value="ZnuA"/>
    <property type="match status" value="1"/>
</dbReference>
<evidence type="ECO:0000256" key="10">
    <source>
        <dbReference type="ARBA" id="ARBA00023065"/>
    </source>
</evidence>
<dbReference type="PANTHER" id="PTHR42953">
    <property type="entry name" value="HIGH-AFFINITY ZINC UPTAKE SYSTEM PROTEIN ZNUA-RELATED"/>
    <property type="match status" value="1"/>
</dbReference>
<name>A0A832J7W0_9GAMM</name>
<organism evidence="14">
    <name type="scientific">Candidatus Tenderia electrophaga</name>
    <dbReference type="NCBI Taxonomy" id="1748243"/>
    <lineage>
        <taxon>Bacteria</taxon>
        <taxon>Pseudomonadati</taxon>
        <taxon>Pseudomonadota</taxon>
        <taxon>Gammaproteobacteria</taxon>
        <taxon>Candidatus Tenderiales</taxon>
        <taxon>Candidatus Tenderiaceae</taxon>
        <taxon>Candidatus Tenderia</taxon>
    </lineage>
</organism>
<dbReference type="Gene3D" id="3.40.50.1980">
    <property type="entry name" value="Nitrogenase molybdenum iron protein domain"/>
    <property type="match status" value="2"/>
</dbReference>
<keyword evidence="6 13" id="KW-0732">Signal</keyword>
<evidence type="ECO:0000256" key="3">
    <source>
        <dbReference type="ARBA" id="ARBA00015915"/>
    </source>
</evidence>
<evidence type="ECO:0000256" key="7">
    <source>
        <dbReference type="ARBA" id="ARBA00022764"/>
    </source>
</evidence>
<keyword evidence="9" id="KW-0864">Zinc transport</keyword>
<keyword evidence="10" id="KW-0406">Ion transport</keyword>
<dbReference type="PANTHER" id="PTHR42953:SF3">
    <property type="entry name" value="HIGH-AFFINITY ZINC UPTAKE SYSTEM PROTEIN ZNUA"/>
    <property type="match status" value="1"/>
</dbReference>
<evidence type="ECO:0000256" key="1">
    <source>
        <dbReference type="ARBA" id="ARBA00004418"/>
    </source>
</evidence>
<evidence type="ECO:0000256" key="8">
    <source>
        <dbReference type="ARBA" id="ARBA00022833"/>
    </source>
</evidence>
<keyword evidence="5" id="KW-0479">Metal-binding</keyword>
<reference evidence="14" key="1">
    <citation type="journal article" date="2020" name="mSystems">
        <title>Genome- and Community-Level Interaction Insights into Carbon Utilization and Element Cycling Functions of Hydrothermarchaeota in Hydrothermal Sediment.</title>
        <authorList>
            <person name="Zhou Z."/>
            <person name="Liu Y."/>
            <person name="Xu W."/>
            <person name="Pan J."/>
            <person name="Luo Z.H."/>
            <person name="Li M."/>
        </authorList>
    </citation>
    <scope>NUCLEOTIDE SEQUENCE [LARGE SCALE GENOMIC DNA]</scope>
    <source>
        <strain evidence="14">HyVt-505</strain>
    </source>
</reference>
<comment type="function">
    <text evidence="12">Part of the ATP-binding cassette (ABC) transport system ZnuABC involved in zinc import. Binds zinc with high affinity and specificity and delivers it to the membrane permease for translocation into the cytoplasm.</text>
</comment>
<sequence length="306" mass="33626">MFRYIIAFTLCVLFATTSHASAAPRVVVSIAPIHSLVAGVMDGVAEPVLLVRGNSSPHGYRLKPSQARSLQRADLIVWVGESMEGFLVRPLANLDSSKMVVELMNAPGMQLLDGREGGVWRADQKDHGHDNHDRGKTDAHLWLDPENALTIVRLVAARLSALDAGNAVTYKANGKRLQKKLLALDKQLKQTLAAVKQTPYLVFHDAYQYFEQRYGLLAIGAIMSGAENKPGARRLTQIRQRVKTAKARCVFSEPQFPSKLIQIVTEGTNLKSATLDPMGMGLEPGETLYFELMHKLGQDLLGCLEA</sequence>
<feature type="signal peptide" evidence="13">
    <location>
        <begin position="1"/>
        <end position="22"/>
    </location>
</feature>
<dbReference type="AlphaFoldDB" id="A0A832J7W0"/>
<keyword evidence="7" id="KW-0574">Periplasm</keyword>
<dbReference type="CDD" id="cd01019">
    <property type="entry name" value="ZnuA"/>
    <property type="match status" value="1"/>
</dbReference>
<evidence type="ECO:0000256" key="9">
    <source>
        <dbReference type="ARBA" id="ARBA00022906"/>
    </source>
</evidence>
<dbReference type="EMBL" id="DRNF01000136">
    <property type="protein sequence ID" value="HHJ80418.1"/>
    <property type="molecule type" value="Genomic_DNA"/>
</dbReference>
<gene>
    <name evidence="14" type="ORF">ENJ65_02160</name>
</gene>
<accession>A0A832J7W0</accession>
<feature type="chain" id="PRO_5032702968" description="High-affinity zinc uptake system protein ZnuA" evidence="13">
    <location>
        <begin position="23"/>
        <end position="306"/>
    </location>
</feature>
<dbReference type="InterPro" id="IPR035520">
    <property type="entry name" value="ZnuA"/>
</dbReference>
<comment type="caution">
    <text evidence="14">The sequence shown here is derived from an EMBL/GenBank/DDBJ whole genome shotgun (WGS) entry which is preliminary data.</text>
</comment>
<evidence type="ECO:0000313" key="14">
    <source>
        <dbReference type="EMBL" id="HHJ80418.1"/>
    </source>
</evidence>
<dbReference type="SUPFAM" id="SSF53807">
    <property type="entry name" value="Helical backbone' metal receptor"/>
    <property type="match status" value="1"/>
</dbReference>
<comment type="subcellular location">
    <subcellularLocation>
        <location evidence="1">Periplasm</location>
    </subcellularLocation>
</comment>